<sequence>MMEANSSILVPSLKFSDIVSM</sequence>
<organism evidence="1 2">
    <name type="scientific">Leersia perrieri</name>
    <dbReference type="NCBI Taxonomy" id="77586"/>
    <lineage>
        <taxon>Eukaryota</taxon>
        <taxon>Viridiplantae</taxon>
        <taxon>Streptophyta</taxon>
        <taxon>Embryophyta</taxon>
        <taxon>Tracheophyta</taxon>
        <taxon>Spermatophyta</taxon>
        <taxon>Magnoliopsida</taxon>
        <taxon>Liliopsida</taxon>
        <taxon>Poales</taxon>
        <taxon>Poaceae</taxon>
        <taxon>BOP clade</taxon>
        <taxon>Oryzoideae</taxon>
        <taxon>Oryzeae</taxon>
        <taxon>Oryzinae</taxon>
        <taxon>Leersia</taxon>
    </lineage>
</organism>
<reference evidence="2" key="2">
    <citation type="submission" date="2013-12" db="EMBL/GenBank/DDBJ databases">
        <authorList>
            <person name="Yu Y."/>
            <person name="Lee S."/>
            <person name="de Baynast K."/>
            <person name="Wissotski M."/>
            <person name="Liu L."/>
            <person name="Talag J."/>
            <person name="Goicoechea J."/>
            <person name="Angelova A."/>
            <person name="Jetty R."/>
            <person name="Kudrna D."/>
            <person name="Golser W."/>
            <person name="Rivera L."/>
            <person name="Zhang J."/>
            <person name="Wing R."/>
        </authorList>
    </citation>
    <scope>NUCLEOTIDE SEQUENCE</scope>
</reference>
<accession>A0A0D9XF02</accession>
<dbReference type="HOGENOM" id="CLU_3427093_0_0_1"/>
<protein>
    <submittedName>
        <fullName evidence="1">Uncharacterized protein</fullName>
    </submittedName>
</protein>
<name>A0A0D9XF02_9ORYZ</name>
<keyword evidence="2" id="KW-1185">Reference proteome</keyword>
<evidence type="ECO:0000313" key="2">
    <source>
        <dbReference type="Proteomes" id="UP000032180"/>
    </source>
</evidence>
<reference evidence="1 2" key="1">
    <citation type="submission" date="2012-08" db="EMBL/GenBank/DDBJ databases">
        <title>Oryza genome evolution.</title>
        <authorList>
            <person name="Wing R.A."/>
        </authorList>
    </citation>
    <scope>NUCLEOTIDE SEQUENCE</scope>
</reference>
<dbReference type="AlphaFoldDB" id="A0A0D9XF02"/>
<proteinExistence type="predicted"/>
<dbReference type="Gramene" id="LPERR09G10620.1">
    <property type="protein sequence ID" value="LPERR09G10620.1"/>
    <property type="gene ID" value="LPERR09G10620"/>
</dbReference>
<dbReference type="Proteomes" id="UP000032180">
    <property type="component" value="Chromosome 9"/>
</dbReference>
<dbReference type="EnsemblPlants" id="LPERR09G10620.1">
    <property type="protein sequence ID" value="LPERR09G10620.1"/>
    <property type="gene ID" value="LPERR09G10620"/>
</dbReference>
<reference evidence="1" key="3">
    <citation type="submission" date="2015-04" db="UniProtKB">
        <authorList>
            <consortium name="EnsemblPlants"/>
        </authorList>
    </citation>
    <scope>IDENTIFICATION</scope>
</reference>
<evidence type="ECO:0000313" key="1">
    <source>
        <dbReference type="EnsemblPlants" id="LPERR09G10620.1"/>
    </source>
</evidence>